<gene>
    <name evidence="2" type="ORF">MA16_Dca001237</name>
</gene>
<accession>A0A2I0WLU8</accession>
<dbReference type="Pfam" id="PF14223">
    <property type="entry name" value="Retrotran_gag_2"/>
    <property type="match status" value="1"/>
</dbReference>
<sequence length="348" mass="38740">MKDRTMVQYLSEIKQRVDAITAAGSHIEPEDIILYTLNGLPPSYKAFKTSIRTKLHPIHLDDLYALLCSEETNLVADNRSDISDHTTTPDPSVALTVSRGRSCGRTRGRFSNQRGGRSQFPPARGNRRSSVPVDCQICGKYGHSAATCWHRTNLSYQADTPQAFLAQDETPPAEWFLDSGASTHLTSDVSQVQSIQPYTDSDWAANPNDRRSISGYCAFLGDNLLSWSVKKQPTVARSSTEAEYRALALAASDIMWTRRLISDFNIPCSMPTPLFCDNISALALANNPVFHARTKHIEVDYHFIRDCIKNGDIDVHHIASIDQPADILTKAMSSTRFTYLRNKLTICG</sequence>
<proteinExistence type="predicted"/>
<dbReference type="EMBL" id="KZ502537">
    <property type="protein sequence ID" value="PKU76632.1"/>
    <property type="molecule type" value="Genomic_DNA"/>
</dbReference>
<evidence type="ECO:0000256" key="1">
    <source>
        <dbReference type="SAM" id="MobiDB-lite"/>
    </source>
</evidence>
<dbReference type="CDD" id="cd09272">
    <property type="entry name" value="RNase_HI_RT_Ty1"/>
    <property type="match status" value="1"/>
</dbReference>
<protein>
    <submittedName>
        <fullName evidence="2">Retrovirus-related Pol polyprotein from transposon TNT 1-94</fullName>
    </submittedName>
</protein>
<dbReference type="PANTHER" id="PTHR11439:SF483">
    <property type="entry name" value="PEPTIDE SYNTHASE GLIP-LIKE, PUTATIVE (AFU_ORTHOLOGUE AFUA_3G12920)-RELATED"/>
    <property type="match status" value="1"/>
</dbReference>
<feature type="region of interest" description="Disordered" evidence="1">
    <location>
        <begin position="104"/>
        <end position="130"/>
    </location>
</feature>
<reference evidence="2 3" key="2">
    <citation type="journal article" date="2017" name="Nature">
        <title>The Apostasia genome and the evolution of orchids.</title>
        <authorList>
            <person name="Zhang G.Q."/>
            <person name="Liu K.W."/>
            <person name="Li Z."/>
            <person name="Lohaus R."/>
            <person name="Hsiao Y.Y."/>
            <person name="Niu S.C."/>
            <person name="Wang J.Y."/>
            <person name="Lin Y.C."/>
            <person name="Xu Q."/>
            <person name="Chen L.J."/>
            <person name="Yoshida K."/>
            <person name="Fujiwara S."/>
            <person name="Wang Z.W."/>
            <person name="Zhang Y.Q."/>
            <person name="Mitsuda N."/>
            <person name="Wang M."/>
            <person name="Liu G.H."/>
            <person name="Pecoraro L."/>
            <person name="Huang H.X."/>
            <person name="Xiao X.J."/>
            <person name="Lin M."/>
            <person name="Wu X.Y."/>
            <person name="Wu W.L."/>
            <person name="Chen Y.Y."/>
            <person name="Chang S.B."/>
            <person name="Sakamoto S."/>
            <person name="Ohme-Takagi M."/>
            <person name="Yagi M."/>
            <person name="Zeng S.J."/>
            <person name="Shen C.Y."/>
            <person name="Yeh C.M."/>
            <person name="Luo Y.B."/>
            <person name="Tsai W.C."/>
            <person name="Van de Peer Y."/>
            <person name="Liu Z.J."/>
        </authorList>
    </citation>
    <scope>NUCLEOTIDE SEQUENCE [LARGE SCALE GENOMIC DNA]</scope>
    <source>
        <tissue evidence="2">The whole plant</tissue>
    </source>
</reference>
<reference evidence="2 3" key="1">
    <citation type="journal article" date="2016" name="Sci. Rep.">
        <title>The Dendrobium catenatum Lindl. genome sequence provides insights into polysaccharide synthase, floral development and adaptive evolution.</title>
        <authorList>
            <person name="Zhang G.Q."/>
            <person name="Xu Q."/>
            <person name="Bian C."/>
            <person name="Tsai W.C."/>
            <person name="Yeh C.M."/>
            <person name="Liu K.W."/>
            <person name="Yoshida K."/>
            <person name="Zhang L.S."/>
            <person name="Chang S.B."/>
            <person name="Chen F."/>
            <person name="Shi Y."/>
            <person name="Su Y.Y."/>
            <person name="Zhang Y.Q."/>
            <person name="Chen L.J."/>
            <person name="Yin Y."/>
            <person name="Lin M."/>
            <person name="Huang H."/>
            <person name="Deng H."/>
            <person name="Wang Z.W."/>
            <person name="Zhu S.L."/>
            <person name="Zhao X."/>
            <person name="Deng C."/>
            <person name="Niu S.C."/>
            <person name="Huang J."/>
            <person name="Wang M."/>
            <person name="Liu G.H."/>
            <person name="Yang H.J."/>
            <person name="Xiao X.J."/>
            <person name="Hsiao Y.Y."/>
            <person name="Wu W.L."/>
            <person name="Chen Y.Y."/>
            <person name="Mitsuda N."/>
            <person name="Ohme-Takagi M."/>
            <person name="Luo Y.B."/>
            <person name="Van de Peer Y."/>
            <person name="Liu Z.J."/>
        </authorList>
    </citation>
    <scope>NUCLEOTIDE SEQUENCE [LARGE SCALE GENOMIC DNA]</scope>
    <source>
        <tissue evidence="2">The whole plant</tissue>
    </source>
</reference>
<organism evidence="2 3">
    <name type="scientific">Dendrobium catenatum</name>
    <dbReference type="NCBI Taxonomy" id="906689"/>
    <lineage>
        <taxon>Eukaryota</taxon>
        <taxon>Viridiplantae</taxon>
        <taxon>Streptophyta</taxon>
        <taxon>Embryophyta</taxon>
        <taxon>Tracheophyta</taxon>
        <taxon>Spermatophyta</taxon>
        <taxon>Magnoliopsida</taxon>
        <taxon>Liliopsida</taxon>
        <taxon>Asparagales</taxon>
        <taxon>Orchidaceae</taxon>
        <taxon>Epidendroideae</taxon>
        <taxon>Malaxideae</taxon>
        <taxon>Dendrobiinae</taxon>
        <taxon>Dendrobium</taxon>
    </lineage>
</organism>
<keyword evidence="3" id="KW-1185">Reference proteome</keyword>
<name>A0A2I0WLU8_9ASPA</name>
<dbReference type="Proteomes" id="UP000233837">
    <property type="component" value="Unassembled WGS sequence"/>
</dbReference>
<dbReference type="PANTHER" id="PTHR11439">
    <property type="entry name" value="GAG-POL-RELATED RETROTRANSPOSON"/>
    <property type="match status" value="1"/>
</dbReference>
<evidence type="ECO:0000313" key="2">
    <source>
        <dbReference type="EMBL" id="PKU76632.1"/>
    </source>
</evidence>
<dbReference type="AlphaFoldDB" id="A0A2I0WLU8"/>
<evidence type="ECO:0000313" key="3">
    <source>
        <dbReference type="Proteomes" id="UP000233837"/>
    </source>
</evidence>